<accession>A0ABW3EP27</accession>
<evidence type="ECO:0000256" key="2">
    <source>
        <dbReference type="ARBA" id="ARBA00010617"/>
    </source>
</evidence>
<keyword evidence="9" id="KW-1185">Reference proteome</keyword>
<evidence type="ECO:0000313" key="8">
    <source>
        <dbReference type="EMBL" id="MFD0902111.1"/>
    </source>
</evidence>
<dbReference type="InterPro" id="IPR001128">
    <property type="entry name" value="Cyt_P450"/>
</dbReference>
<evidence type="ECO:0000313" key="9">
    <source>
        <dbReference type="Proteomes" id="UP001596972"/>
    </source>
</evidence>
<evidence type="ECO:0000256" key="7">
    <source>
        <dbReference type="ARBA" id="ARBA00023033"/>
    </source>
</evidence>
<keyword evidence="3" id="KW-0349">Heme</keyword>
<sequence>MDNTFLLLAEGYAWLPGLFRGTDRPAVRTRLLGKPAVALRGPEAVRFFYDDDHVKRRTALPEPVLSTLFGHGGVQTLDGHAHRVRKEMFVTLLEDPEGVEGLVAHVRAAWDELVRSWEERSRTVVFDEASRVLARGVCRWAGLPLNDAAADHLARDVTAMVDGFATPGPRHWRARAARRRQEAWVAGLVSEARARSYAEGGGPPARSAIAVVARHRDADGRPLDPRTAAIELLNIVRPTVAVAWFVTFAAHALHRWPEHRERLASGDDAFATAFAHEVRRFYPFAPFVGGAAVRGMRWRGEKIRGGSLVLLDLFGQNHDPGLWDEPYRFDPGRFAGVDPDPDVLVPQGGGDPRTGHRCPGETITVEVLKCLAVRLARLHYHVPPQDLAVPLRRVPTRPRSGFVIAGVHTAPAPRGTGAHRAS</sequence>
<reference evidence="9" key="1">
    <citation type="journal article" date="2019" name="Int. J. Syst. Evol. Microbiol.">
        <title>The Global Catalogue of Microorganisms (GCM) 10K type strain sequencing project: providing services to taxonomists for standard genome sequencing and annotation.</title>
        <authorList>
            <consortium name="The Broad Institute Genomics Platform"/>
            <consortium name="The Broad Institute Genome Sequencing Center for Infectious Disease"/>
            <person name="Wu L."/>
            <person name="Ma J."/>
        </authorList>
    </citation>
    <scope>NUCLEOTIDE SEQUENCE [LARGE SCALE GENOMIC DNA]</scope>
    <source>
        <strain evidence="9">JCM 31202</strain>
    </source>
</reference>
<keyword evidence="6" id="KW-0408">Iron</keyword>
<evidence type="ECO:0000256" key="4">
    <source>
        <dbReference type="ARBA" id="ARBA00022723"/>
    </source>
</evidence>
<dbReference type="CDD" id="cd11067">
    <property type="entry name" value="CYP152"/>
    <property type="match status" value="1"/>
</dbReference>
<evidence type="ECO:0000256" key="3">
    <source>
        <dbReference type="ARBA" id="ARBA00022617"/>
    </source>
</evidence>
<keyword evidence="5" id="KW-0560">Oxidoreductase</keyword>
<evidence type="ECO:0000256" key="1">
    <source>
        <dbReference type="ARBA" id="ARBA00001971"/>
    </source>
</evidence>
<evidence type="ECO:0000256" key="6">
    <source>
        <dbReference type="ARBA" id="ARBA00023004"/>
    </source>
</evidence>
<evidence type="ECO:0000256" key="5">
    <source>
        <dbReference type="ARBA" id="ARBA00023002"/>
    </source>
</evidence>
<dbReference type="EMBL" id="JBHTJA010000031">
    <property type="protein sequence ID" value="MFD0902111.1"/>
    <property type="molecule type" value="Genomic_DNA"/>
</dbReference>
<protein>
    <submittedName>
        <fullName evidence="8">Cytochrome P450</fullName>
    </submittedName>
</protein>
<dbReference type="Pfam" id="PF00067">
    <property type="entry name" value="p450"/>
    <property type="match status" value="1"/>
</dbReference>
<comment type="cofactor">
    <cofactor evidence="1">
        <name>heme</name>
        <dbReference type="ChEBI" id="CHEBI:30413"/>
    </cofactor>
</comment>
<keyword evidence="4" id="KW-0479">Metal-binding</keyword>
<dbReference type="PANTHER" id="PTHR24286">
    <property type="entry name" value="CYTOCHROME P450 26"/>
    <property type="match status" value="1"/>
</dbReference>
<gene>
    <name evidence="8" type="ORF">ACFQ11_17050</name>
</gene>
<dbReference type="PANTHER" id="PTHR24286:SF24">
    <property type="entry name" value="LANOSTEROL 14-ALPHA DEMETHYLASE"/>
    <property type="match status" value="1"/>
</dbReference>
<dbReference type="InterPro" id="IPR036396">
    <property type="entry name" value="Cyt_P450_sf"/>
</dbReference>
<dbReference type="SUPFAM" id="SSF48264">
    <property type="entry name" value="Cytochrome P450"/>
    <property type="match status" value="1"/>
</dbReference>
<dbReference type="Gene3D" id="1.10.630.10">
    <property type="entry name" value="Cytochrome P450"/>
    <property type="match status" value="1"/>
</dbReference>
<dbReference type="Proteomes" id="UP001596972">
    <property type="component" value="Unassembled WGS sequence"/>
</dbReference>
<proteinExistence type="inferred from homology"/>
<comment type="similarity">
    <text evidence="2">Belongs to the cytochrome P450 family.</text>
</comment>
<name>A0ABW3EP27_9ACTN</name>
<comment type="caution">
    <text evidence="8">The sequence shown here is derived from an EMBL/GenBank/DDBJ whole genome shotgun (WGS) entry which is preliminary data.</text>
</comment>
<organism evidence="8 9">
    <name type="scientific">Actinomadura sediminis</name>
    <dbReference type="NCBI Taxonomy" id="1038904"/>
    <lineage>
        <taxon>Bacteria</taxon>
        <taxon>Bacillati</taxon>
        <taxon>Actinomycetota</taxon>
        <taxon>Actinomycetes</taxon>
        <taxon>Streptosporangiales</taxon>
        <taxon>Thermomonosporaceae</taxon>
        <taxon>Actinomadura</taxon>
    </lineage>
</organism>
<keyword evidence="7" id="KW-0503">Monooxygenase</keyword>
<dbReference type="RefSeq" id="WP_378299579.1">
    <property type="nucleotide sequence ID" value="NZ_JBHTJA010000031.1"/>
</dbReference>